<sequence length="167" mass="19349">MSDFTNKLNKFKLYYVPPKTVVEKDIQKEEAYDKYTKAVSMTLAVPLFLQGYQITLINKPGMSSTFNRISKLKWLSVLGATGLGLYHLFELDQRLTYLNRIYPEKTEYQKNLSREAVLHKLRGEQQGKKQFTAQETQIYKKMYSLGSNPSAKATKSYIPVDFKPDDE</sequence>
<evidence type="ECO:0000313" key="2">
    <source>
        <dbReference type="Proteomes" id="UP001295684"/>
    </source>
</evidence>
<organism evidence="1 2">
    <name type="scientific">Euplotes crassus</name>
    <dbReference type="NCBI Taxonomy" id="5936"/>
    <lineage>
        <taxon>Eukaryota</taxon>
        <taxon>Sar</taxon>
        <taxon>Alveolata</taxon>
        <taxon>Ciliophora</taxon>
        <taxon>Intramacronucleata</taxon>
        <taxon>Spirotrichea</taxon>
        <taxon>Hypotrichia</taxon>
        <taxon>Euplotida</taxon>
        <taxon>Euplotidae</taxon>
        <taxon>Moneuplotes</taxon>
    </lineage>
</organism>
<evidence type="ECO:0000313" key="1">
    <source>
        <dbReference type="EMBL" id="CAI2382816.1"/>
    </source>
</evidence>
<gene>
    <name evidence="1" type="ORF">ECRASSUSDP1_LOCUS24303</name>
</gene>
<proteinExistence type="predicted"/>
<comment type="caution">
    <text evidence="1">The sequence shown here is derived from an EMBL/GenBank/DDBJ whole genome shotgun (WGS) entry which is preliminary data.</text>
</comment>
<name>A0AAD1Y2H8_EUPCR</name>
<dbReference type="AlphaFoldDB" id="A0AAD1Y2H8"/>
<dbReference type="Proteomes" id="UP001295684">
    <property type="component" value="Unassembled WGS sequence"/>
</dbReference>
<accession>A0AAD1Y2H8</accession>
<dbReference type="EMBL" id="CAMPGE010025017">
    <property type="protein sequence ID" value="CAI2382816.1"/>
    <property type="molecule type" value="Genomic_DNA"/>
</dbReference>
<protein>
    <submittedName>
        <fullName evidence="1">Uncharacterized protein</fullName>
    </submittedName>
</protein>
<reference evidence="1" key="1">
    <citation type="submission" date="2023-07" db="EMBL/GenBank/DDBJ databases">
        <authorList>
            <consortium name="AG Swart"/>
            <person name="Singh M."/>
            <person name="Singh A."/>
            <person name="Seah K."/>
            <person name="Emmerich C."/>
        </authorList>
    </citation>
    <scope>NUCLEOTIDE SEQUENCE</scope>
    <source>
        <strain evidence="1">DP1</strain>
    </source>
</reference>
<keyword evidence="2" id="KW-1185">Reference proteome</keyword>